<dbReference type="EMBL" id="BAAAFD010000017">
    <property type="protein sequence ID" value="GAA0860067.1"/>
    <property type="molecule type" value="Genomic_DNA"/>
</dbReference>
<keyword evidence="2" id="KW-1185">Reference proteome</keyword>
<organism evidence="1 2">
    <name type="scientific">Aliiglaciecola litoralis</name>
    <dbReference type="NCBI Taxonomy" id="582857"/>
    <lineage>
        <taxon>Bacteria</taxon>
        <taxon>Pseudomonadati</taxon>
        <taxon>Pseudomonadota</taxon>
        <taxon>Gammaproteobacteria</taxon>
        <taxon>Alteromonadales</taxon>
        <taxon>Alteromonadaceae</taxon>
        <taxon>Aliiglaciecola</taxon>
    </lineage>
</organism>
<comment type="caution">
    <text evidence="1">The sequence shown here is derived from an EMBL/GenBank/DDBJ whole genome shotgun (WGS) entry which is preliminary data.</text>
</comment>
<evidence type="ECO:0000313" key="1">
    <source>
        <dbReference type="EMBL" id="GAA0860067.1"/>
    </source>
</evidence>
<dbReference type="InterPro" id="IPR036692">
    <property type="entry name" value="Shew3726-like_sf"/>
</dbReference>
<evidence type="ECO:0000313" key="2">
    <source>
        <dbReference type="Proteomes" id="UP001500359"/>
    </source>
</evidence>
<dbReference type="Proteomes" id="UP001500359">
    <property type="component" value="Unassembled WGS sequence"/>
</dbReference>
<name>A0ABN1LTH1_9ALTE</name>
<gene>
    <name evidence="1" type="ORF">GCM10009114_35870</name>
</gene>
<evidence type="ECO:0008006" key="3">
    <source>
        <dbReference type="Google" id="ProtNLM"/>
    </source>
</evidence>
<proteinExistence type="predicted"/>
<accession>A0ABN1LTH1</accession>
<dbReference type="SUPFAM" id="SSF160272">
    <property type="entry name" value="Shew3726-like"/>
    <property type="match status" value="1"/>
</dbReference>
<reference evidence="1 2" key="1">
    <citation type="journal article" date="2019" name="Int. J. Syst. Evol. Microbiol.">
        <title>The Global Catalogue of Microorganisms (GCM) 10K type strain sequencing project: providing services to taxonomists for standard genome sequencing and annotation.</title>
        <authorList>
            <consortium name="The Broad Institute Genomics Platform"/>
            <consortium name="The Broad Institute Genome Sequencing Center for Infectious Disease"/>
            <person name="Wu L."/>
            <person name="Ma J."/>
        </authorList>
    </citation>
    <scope>NUCLEOTIDE SEQUENCE [LARGE SCALE GENOMIC DNA]</scope>
    <source>
        <strain evidence="1 2">JCM 15896</strain>
    </source>
</reference>
<sequence>MARRNAKNPTRVGQAAGSVMNQQVQILDGFEYVEQLRALKLIALAAGQLISCYVDEVAEHNAQSFYQKHQFDIEELLIEQIELERWTESGEVRILSSAI</sequence>
<dbReference type="Gene3D" id="3.30.160.140">
    <property type="entry name" value="Shew3726-like"/>
    <property type="match status" value="1"/>
</dbReference>
<protein>
    <recommendedName>
        <fullName evidence="3">DUF1488 domain-containing protein</fullName>
    </recommendedName>
</protein>